<evidence type="ECO:0000256" key="1">
    <source>
        <dbReference type="SAM" id="Coils"/>
    </source>
</evidence>
<evidence type="ECO:0000313" key="3">
    <source>
        <dbReference type="EMBL" id="MDI6450200.1"/>
    </source>
</evidence>
<feature type="coiled-coil region" evidence="1">
    <location>
        <begin position="83"/>
        <end position="110"/>
    </location>
</feature>
<proteinExistence type="predicted"/>
<organism evidence="3 4">
    <name type="scientific">Anaerobaca lacustris</name>
    <dbReference type="NCBI Taxonomy" id="3044600"/>
    <lineage>
        <taxon>Bacteria</taxon>
        <taxon>Pseudomonadati</taxon>
        <taxon>Planctomycetota</taxon>
        <taxon>Phycisphaerae</taxon>
        <taxon>Sedimentisphaerales</taxon>
        <taxon>Anaerobacaceae</taxon>
        <taxon>Anaerobaca</taxon>
    </lineage>
</organism>
<keyword evidence="2" id="KW-0472">Membrane</keyword>
<name>A0AAW6U040_9BACT</name>
<keyword evidence="2" id="KW-0812">Transmembrane</keyword>
<evidence type="ECO:0000313" key="4">
    <source>
        <dbReference type="Proteomes" id="UP001431776"/>
    </source>
</evidence>
<dbReference type="RefSeq" id="WP_349245608.1">
    <property type="nucleotide sequence ID" value="NZ_JASCXX010000017.1"/>
</dbReference>
<accession>A0AAW6U040</accession>
<dbReference type="EMBL" id="JASCXX010000017">
    <property type="protein sequence ID" value="MDI6450200.1"/>
    <property type="molecule type" value="Genomic_DNA"/>
</dbReference>
<comment type="caution">
    <text evidence="3">The sequence shown here is derived from an EMBL/GenBank/DDBJ whole genome shotgun (WGS) entry which is preliminary data.</text>
</comment>
<evidence type="ECO:0000256" key="2">
    <source>
        <dbReference type="SAM" id="Phobius"/>
    </source>
</evidence>
<keyword evidence="2" id="KW-1133">Transmembrane helix</keyword>
<dbReference type="Proteomes" id="UP001431776">
    <property type="component" value="Unassembled WGS sequence"/>
</dbReference>
<protein>
    <submittedName>
        <fullName evidence="3">Uncharacterized protein</fullName>
    </submittedName>
</protein>
<reference evidence="3" key="1">
    <citation type="submission" date="2023-05" db="EMBL/GenBank/DDBJ databases">
        <title>Anaerotaeda fermentans gen. nov., sp. nov., a novel anaerobic planctomycete of the new family within the order Sedimentisphaerales isolated from Taman Peninsula, Russia.</title>
        <authorList>
            <person name="Khomyakova M.A."/>
            <person name="Merkel A.Y."/>
            <person name="Slobodkin A.I."/>
        </authorList>
    </citation>
    <scope>NUCLEOTIDE SEQUENCE</scope>
    <source>
        <strain evidence="3">M17dextr</strain>
    </source>
</reference>
<keyword evidence="1" id="KW-0175">Coiled coil</keyword>
<keyword evidence="4" id="KW-1185">Reference proteome</keyword>
<gene>
    <name evidence="3" type="ORF">QJ522_14160</name>
</gene>
<dbReference type="AlphaFoldDB" id="A0AAW6U040"/>
<sequence length="257" mass="28648">MTLKEILTGTSSWLRSHRYEEAGCCQPALNDDGLIACGFDADDDFSDPRSANAPSDPVVVNPVTSLNHHDPAEKLHEGINRLVDQLRQVNEHLNCQLAQHEELMDRVRDLPKSLESLPASVENQRQLTTRLLEQMRSTSLKDQQFIDAVGRIPQETARQTDTLTSINHQLAAAADTDVQLAESFVKFKGTLDRLNHNTISNTEGILQMSRTFAASDRYLKYVISKMNRRYAWTLALALTICAGVVSVLAALLFFLAS</sequence>
<feature type="transmembrane region" description="Helical" evidence="2">
    <location>
        <begin position="230"/>
        <end position="256"/>
    </location>
</feature>